<dbReference type="InterPro" id="IPR020843">
    <property type="entry name" value="ER"/>
</dbReference>
<dbReference type="InterPro" id="IPR013154">
    <property type="entry name" value="ADH-like_N"/>
</dbReference>
<dbReference type="PANTHER" id="PTHR48106:SF13">
    <property type="entry name" value="QUINONE OXIDOREDUCTASE-RELATED"/>
    <property type="match status" value="1"/>
</dbReference>
<evidence type="ECO:0000259" key="3">
    <source>
        <dbReference type="SMART" id="SM00829"/>
    </source>
</evidence>
<proteinExistence type="predicted"/>
<accession>A0ABP7F1Y7</accession>
<dbReference type="SUPFAM" id="SSF50129">
    <property type="entry name" value="GroES-like"/>
    <property type="match status" value="1"/>
</dbReference>
<dbReference type="SMART" id="SM00829">
    <property type="entry name" value="PKS_ER"/>
    <property type="match status" value="1"/>
</dbReference>
<dbReference type="RefSeq" id="WP_345646336.1">
    <property type="nucleotide sequence ID" value="NZ_BAABEP010000016.1"/>
</dbReference>
<dbReference type="PANTHER" id="PTHR48106">
    <property type="entry name" value="QUINONE OXIDOREDUCTASE PIG3-RELATED"/>
    <property type="match status" value="1"/>
</dbReference>
<keyword evidence="5" id="KW-1185">Reference proteome</keyword>
<dbReference type="Pfam" id="PF13602">
    <property type="entry name" value="ADH_zinc_N_2"/>
    <property type="match status" value="1"/>
</dbReference>
<gene>
    <name evidence="4" type="ORF">GCM10023082_28980</name>
</gene>
<keyword evidence="1" id="KW-0521">NADP</keyword>
<evidence type="ECO:0000256" key="2">
    <source>
        <dbReference type="ARBA" id="ARBA00023002"/>
    </source>
</evidence>
<dbReference type="InterPro" id="IPR011032">
    <property type="entry name" value="GroES-like_sf"/>
</dbReference>
<comment type="caution">
    <text evidence="4">The sequence shown here is derived from an EMBL/GenBank/DDBJ whole genome shotgun (WGS) entry which is preliminary data.</text>
</comment>
<dbReference type="InterPro" id="IPR036291">
    <property type="entry name" value="NAD(P)-bd_dom_sf"/>
</dbReference>
<protein>
    <submittedName>
        <fullName evidence="4">Zinc-binding dehydrogenase</fullName>
    </submittedName>
</protein>
<sequence>MKAVQVSRFGDPRVLTLADVPEPVPGPGQVAVDVSHAAVGLVDVYIRQGLFKDRDGLPRPPYVPGLEVAGTVRALGDGVTGLAVGERVVALAADGTGGYAPVYVADRARVFSTEGHPIDPALAVAVLPNALMAHVALTRAVHIAPGESVLVHGALGAFGAVFPGIARQLGVSRVVGTVRAGRLAAAAATRLPYDTVVDSALLPEALAGEKFDVVVDPVGGAVRAQSLDLLAPSGRLLLVGNASGDWSGTAGLDGNALWYGNLTVTGFNAGAYLPAHPDAVPPAAAAALAAAAAGLLDIELDTFPLAEAAAAHERLENHTASGRIVLTV</sequence>
<keyword evidence="2" id="KW-0560">Oxidoreductase</keyword>
<feature type="domain" description="Enoyl reductase (ER)" evidence="3">
    <location>
        <begin position="10"/>
        <end position="326"/>
    </location>
</feature>
<dbReference type="EMBL" id="BAABEP010000016">
    <property type="protein sequence ID" value="GAA3729376.1"/>
    <property type="molecule type" value="Genomic_DNA"/>
</dbReference>
<reference evidence="5" key="1">
    <citation type="journal article" date="2019" name="Int. J. Syst. Evol. Microbiol.">
        <title>The Global Catalogue of Microorganisms (GCM) 10K type strain sequencing project: providing services to taxonomists for standard genome sequencing and annotation.</title>
        <authorList>
            <consortium name="The Broad Institute Genomics Platform"/>
            <consortium name="The Broad Institute Genome Sequencing Center for Infectious Disease"/>
            <person name="Wu L."/>
            <person name="Ma J."/>
        </authorList>
    </citation>
    <scope>NUCLEOTIDE SEQUENCE [LARGE SCALE GENOMIC DNA]</scope>
    <source>
        <strain evidence="5">JCM 30846</strain>
    </source>
</reference>
<dbReference type="Proteomes" id="UP001499884">
    <property type="component" value="Unassembled WGS sequence"/>
</dbReference>
<evidence type="ECO:0000256" key="1">
    <source>
        <dbReference type="ARBA" id="ARBA00022857"/>
    </source>
</evidence>
<dbReference type="Gene3D" id="3.40.50.720">
    <property type="entry name" value="NAD(P)-binding Rossmann-like Domain"/>
    <property type="match status" value="1"/>
</dbReference>
<dbReference type="Gene3D" id="3.90.180.10">
    <property type="entry name" value="Medium-chain alcohol dehydrogenases, catalytic domain"/>
    <property type="match status" value="1"/>
</dbReference>
<organism evidence="4 5">
    <name type="scientific">Streptomyces tremellae</name>
    <dbReference type="NCBI Taxonomy" id="1124239"/>
    <lineage>
        <taxon>Bacteria</taxon>
        <taxon>Bacillati</taxon>
        <taxon>Actinomycetota</taxon>
        <taxon>Actinomycetes</taxon>
        <taxon>Kitasatosporales</taxon>
        <taxon>Streptomycetaceae</taxon>
        <taxon>Streptomyces</taxon>
    </lineage>
</organism>
<evidence type="ECO:0000313" key="5">
    <source>
        <dbReference type="Proteomes" id="UP001499884"/>
    </source>
</evidence>
<dbReference type="Pfam" id="PF08240">
    <property type="entry name" value="ADH_N"/>
    <property type="match status" value="1"/>
</dbReference>
<evidence type="ECO:0000313" key="4">
    <source>
        <dbReference type="EMBL" id="GAA3729376.1"/>
    </source>
</evidence>
<dbReference type="SUPFAM" id="SSF51735">
    <property type="entry name" value="NAD(P)-binding Rossmann-fold domains"/>
    <property type="match status" value="1"/>
</dbReference>
<name>A0ABP7F1Y7_9ACTN</name>